<dbReference type="EMBL" id="CP090145">
    <property type="protein sequence ID" value="UOX33470.1"/>
    <property type="molecule type" value="Genomic_DNA"/>
</dbReference>
<evidence type="ECO:0000313" key="1">
    <source>
        <dbReference type="EMBL" id="UOX33470.1"/>
    </source>
</evidence>
<dbReference type="Proteomes" id="UP000830454">
    <property type="component" value="Chromosome"/>
</dbReference>
<proteinExistence type="predicted"/>
<gene>
    <name evidence="1" type="ORF">LXD69_15730</name>
</gene>
<evidence type="ECO:0000313" key="2">
    <source>
        <dbReference type="Proteomes" id="UP000830454"/>
    </source>
</evidence>
<reference evidence="1" key="1">
    <citation type="submission" date="2021-12" db="EMBL/GenBank/DDBJ databases">
        <authorList>
            <person name="Cha I.-T."/>
            <person name="Lee K.-E."/>
            <person name="Park S.-J."/>
        </authorList>
    </citation>
    <scope>NUCLEOTIDE SEQUENCE</scope>
    <source>
        <strain evidence="1">YSM-43</strain>
    </source>
</reference>
<reference evidence="1" key="2">
    <citation type="submission" date="2022-04" db="EMBL/GenBank/DDBJ databases">
        <title>Complete Genome Sequence of Flavobacterium sediminilitoris YSM-43, Isolated from a Tidal Sediment.</title>
        <authorList>
            <person name="Lee P.A."/>
        </authorList>
    </citation>
    <scope>NUCLEOTIDE SEQUENCE</scope>
    <source>
        <strain evidence="1">YSM-43</strain>
    </source>
</reference>
<dbReference type="RefSeq" id="WP_246916078.1">
    <property type="nucleotide sequence ID" value="NZ_CP090145.1"/>
</dbReference>
<protein>
    <submittedName>
        <fullName evidence="1">Uncharacterized protein</fullName>
    </submittedName>
</protein>
<keyword evidence="2" id="KW-1185">Reference proteome</keyword>
<sequence>MLNFGLEYIFNYSFENKKLFIKNHYSSEKENRAEILNITSIIGQNGTEKTSILNFKKNNFAEGLELHEPIIFICKEDSVITIYHTEEIEFKNDFSKFDFKLIELNYIKKSLKIKV</sequence>
<name>A0ABY4HLN9_9FLAO</name>
<accession>A0ABY4HLN9</accession>
<organism evidence="1 2">
    <name type="scientific">Flavobacterium sediminilitoris</name>
    <dbReference type="NCBI Taxonomy" id="2024526"/>
    <lineage>
        <taxon>Bacteria</taxon>
        <taxon>Pseudomonadati</taxon>
        <taxon>Bacteroidota</taxon>
        <taxon>Flavobacteriia</taxon>
        <taxon>Flavobacteriales</taxon>
        <taxon>Flavobacteriaceae</taxon>
        <taxon>Flavobacterium</taxon>
    </lineage>
</organism>